<dbReference type="NCBIfam" id="NF037995">
    <property type="entry name" value="TRAP_S1"/>
    <property type="match status" value="1"/>
</dbReference>
<reference evidence="6 7" key="1">
    <citation type="submission" date="2020-06" db="EMBL/GenBank/DDBJ databases">
        <title>Sulfitobacter algicola sp. nov., isolated from green algae.</title>
        <authorList>
            <person name="Wang C."/>
        </authorList>
    </citation>
    <scope>NUCLEOTIDE SEQUENCE [LARGE SCALE GENOMIC DNA]</scope>
    <source>
        <strain evidence="6 7">1151</strain>
    </source>
</reference>
<evidence type="ECO:0000313" key="6">
    <source>
        <dbReference type="EMBL" id="NSX56855.1"/>
    </source>
</evidence>
<dbReference type="Gene3D" id="3.40.190.170">
    <property type="entry name" value="Bacterial extracellular solute-binding protein, family 7"/>
    <property type="match status" value="1"/>
</dbReference>
<dbReference type="CDD" id="cd13603">
    <property type="entry name" value="PBP2_TRAP_Siap_TeaA_like"/>
    <property type="match status" value="1"/>
</dbReference>
<dbReference type="InterPro" id="IPR004682">
    <property type="entry name" value="TRAP_DctP"/>
</dbReference>
<dbReference type="PANTHER" id="PTHR33376">
    <property type="match status" value="1"/>
</dbReference>
<evidence type="ECO:0000256" key="4">
    <source>
        <dbReference type="ARBA" id="ARBA00022729"/>
    </source>
</evidence>
<protein>
    <submittedName>
        <fullName evidence="6">TRAP transporter substrate-binding protein</fullName>
    </submittedName>
</protein>
<evidence type="ECO:0000256" key="2">
    <source>
        <dbReference type="ARBA" id="ARBA00009023"/>
    </source>
</evidence>
<name>A0ABX2IWU3_9RHOB</name>
<keyword evidence="3" id="KW-0813">Transport</keyword>
<evidence type="ECO:0000256" key="5">
    <source>
        <dbReference type="ARBA" id="ARBA00022764"/>
    </source>
</evidence>
<keyword evidence="7" id="KW-1185">Reference proteome</keyword>
<dbReference type="EMBL" id="JABUFE010000021">
    <property type="protein sequence ID" value="NSX56855.1"/>
    <property type="molecule type" value="Genomic_DNA"/>
</dbReference>
<evidence type="ECO:0000313" key="7">
    <source>
        <dbReference type="Proteomes" id="UP000777935"/>
    </source>
</evidence>
<evidence type="ECO:0000256" key="3">
    <source>
        <dbReference type="ARBA" id="ARBA00022448"/>
    </source>
</evidence>
<dbReference type="PIRSF" id="PIRSF006470">
    <property type="entry name" value="DctB"/>
    <property type="match status" value="1"/>
</dbReference>
<comment type="subcellular location">
    <subcellularLocation>
        <location evidence="1">Periplasm</location>
    </subcellularLocation>
</comment>
<dbReference type="PANTHER" id="PTHR33376:SF4">
    <property type="entry name" value="SIALIC ACID-BINDING PERIPLASMIC PROTEIN SIAP"/>
    <property type="match status" value="1"/>
</dbReference>
<dbReference type="InterPro" id="IPR018389">
    <property type="entry name" value="DctP_fam"/>
</dbReference>
<keyword evidence="4" id="KW-0732">Signal</keyword>
<accession>A0ABX2IWU3</accession>
<gene>
    <name evidence="6" type="ORF">HRQ87_18905</name>
</gene>
<evidence type="ECO:0000256" key="1">
    <source>
        <dbReference type="ARBA" id="ARBA00004418"/>
    </source>
</evidence>
<dbReference type="InterPro" id="IPR038404">
    <property type="entry name" value="TRAP_DctP_sf"/>
</dbReference>
<keyword evidence="5" id="KW-0574">Periplasm</keyword>
<organism evidence="6 7">
    <name type="scientific">Parasulfitobacter algicola</name>
    <dbReference type="NCBI Taxonomy" id="2614809"/>
    <lineage>
        <taxon>Bacteria</taxon>
        <taxon>Pseudomonadati</taxon>
        <taxon>Pseudomonadota</taxon>
        <taxon>Alphaproteobacteria</taxon>
        <taxon>Rhodobacterales</taxon>
        <taxon>Roseobacteraceae</taxon>
        <taxon>Parasulfitobacter</taxon>
    </lineage>
</organism>
<dbReference type="Pfam" id="PF03480">
    <property type="entry name" value="DctP"/>
    <property type="match status" value="1"/>
</dbReference>
<sequence>MGVKNMTRTMIAAIFSIAIGIFGTTTYAKDVTINLGYAAAETSSYGVLAAEFEKLAEEYSGGTIDVKVRCCGQLMGEDEAFKAMQLGTVDMHIITGNNVSPHFPLMDAFVLPYIFQDKDHAYRILEGKVGDDFAAKLNAATNVHLLTFGFVGDRDFYNSRNPITSIDDMAGLKVRVPKNQVMIDTFAEFGAVPIPLPWADTPTALQTGTVEGADNGTSFIKSQKFYEIMPYFTALEHFSYFSPLFASDRLMNKLDEDQRDAVIRAARDAGLAQKAEMSSQIDGIRVFLTTDGGMETAEFDRSGFIAAAQRVQDKYAAEKGQEFSDLVQAIRAAGNTN</sequence>
<proteinExistence type="inferred from homology"/>
<dbReference type="NCBIfam" id="TIGR00787">
    <property type="entry name" value="dctP"/>
    <property type="match status" value="1"/>
</dbReference>
<comment type="caution">
    <text evidence="6">The sequence shown here is derived from an EMBL/GenBank/DDBJ whole genome shotgun (WGS) entry which is preliminary data.</text>
</comment>
<comment type="similarity">
    <text evidence="2">Belongs to the bacterial solute-binding protein 7 family.</text>
</comment>
<dbReference type="Proteomes" id="UP000777935">
    <property type="component" value="Unassembled WGS sequence"/>
</dbReference>